<feature type="region of interest" description="Disordered" evidence="1">
    <location>
        <begin position="203"/>
        <end position="222"/>
    </location>
</feature>
<name>A0AAV9WA16_9PEZI</name>
<proteinExistence type="predicted"/>
<comment type="caution">
    <text evidence="2">The sequence shown here is derived from an EMBL/GenBank/DDBJ whole genome shotgun (WGS) entry which is preliminary data.</text>
</comment>
<reference evidence="2 3" key="1">
    <citation type="submission" date="2023-08" db="EMBL/GenBank/DDBJ databases">
        <authorList>
            <person name="Palmer J.M."/>
        </authorList>
    </citation>
    <scope>NUCLEOTIDE SEQUENCE [LARGE SCALE GENOMIC DNA]</scope>
    <source>
        <strain evidence="2 3">TWF481</strain>
    </source>
</reference>
<protein>
    <submittedName>
        <fullName evidence="2">Uncharacterized protein</fullName>
    </submittedName>
</protein>
<gene>
    <name evidence="2" type="ORF">TWF481_006619</name>
</gene>
<keyword evidence="3" id="KW-1185">Reference proteome</keyword>
<feature type="compositionally biased region" description="Basic and acidic residues" evidence="1">
    <location>
        <begin position="212"/>
        <end position="222"/>
    </location>
</feature>
<evidence type="ECO:0000313" key="3">
    <source>
        <dbReference type="Proteomes" id="UP001370758"/>
    </source>
</evidence>
<evidence type="ECO:0000313" key="2">
    <source>
        <dbReference type="EMBL" id="KAK6504680.1"/>
    </source>
</evidence>
<organism evidence="2 3">
    <name type="scientific">Arthrobotrys musiformis</name>
    <dbReference type="NCBI Taxonomy" id="47236"/>
    <lineage>
        <taxon>Eukaryota</taxon>
        <taxon>Fungi</taxon>
        <taxon>Dikarya</taxon>
        <taxon>Ascomycota</taxon>
        <taxon>Pezizomycotina</taxon>
        <taxon>Orbiliomycetes</taxon>
        <taxon>Orbiliales</taxon>
        <taxon>Orbiliaceae</taxon>
        <taxon>Arthrobotrys</taxon>
    </lineage>
</organism>
<dbReference type="Proteomes" id="UP001370758">
    <property type="component" value="Unassembled WGS sequence"/>
</dbReference>
<dbReference type="EMBL" id="JAVHJL010000004">
    <property type="protein sequence ID" value="KAK6504680.1"/>
    <property type="molecule type" value="Genomic_DNA"/>
</dbReference>
<accession>A0AAV9WA16</accession>
<dbReference type="AlphaFoldDB" id="A0AAV9WA16"/>
<evidence type="ECO:0000256" key="1">
    <source>
        <dbReference type="SAM" id="MobiDB-lite"/>
    </source>
</evidence>
<sequence length="255" mass="26125">MGEGGSFVEGLAAAASNGGGLGAASIDWWSMPADWVEDAGKGDDIVIAAVAGDGVPSKKRSAGGDAVLDVEDAVVVAMVVVEKTGVEVGMGQFEGARNGGRAAVEARSAAIAAEAGDAAAGQIATKVRRGRWRKEAVAAGPAGGNAEDGDGLAAGDLAGDLADALAADALVGGSVLSVETWSWSAKFNFRACSDFHRKMTNAARTTDQKSCQGRDNRGCKTDTQNRTRRFAASFAERWTAPWAGRLAQTRAMHKV</sequence>